<accession>X1ANU2</accession>
<protein>
    <recommendedName>
        <fullName evidence="2">LysM domain-containing protein</fullName>
    </recommendedName>
</protein>
<comment type="caution">
    <text evidence="1">The sequence shown here is derived from an EMBL/GenBank/DDBJ whole genome shotgun (WGS) entry which is preliminary data.</text>
</comment>
<name>X1ANU2_9ZZZZ</name>
<organism evidence="1">
    <name type="scientific">marine sediment metagenome</name>
    <dbReference type="NCBI Taxonomy" id="412755"/>
    <lineage>
        <taxon>unclassified sequences</taxon>
        <taxon>metagenomes</taxon>
        <taxon>ecological metagenomes</taxon>
    </lineage>
</organism>
<evidence type="ECO:0008006" key="2">
    <source>
        <dbReference type="Google" id="ProtNLM"/>
    </source>
</evidence>
<proteinExistence type="predicted"/>
<evidence type="ECO:0000313" key="1">
    <source>
        <dbReference type="EMBL" id="GAG84435.1"/>
    </source>
</evidence>
<reference evidence="1" key="1">
    <citation type="journal article" date="2014" name="Front. Microbiol.">
        <title>High frequency of phylogenetically diverse reductive dehalogenase-homologous genes in deep subseafloor sedimentary metagenomes.</title>
        <authorList>
            <person name="Kawai M."/>
            <person name="Futagami T."/>
            <person name="Toyoda A."/>
            <person name="Takaki Y."/>
            <person name="Nishi S."/>
            <person name="Hori S."/>
            <person name="Arai W."/>
            <person name="Tsubouchi T."/>
            <person name="Morono Y."/>
            <person name="Uchiyama I."/>
            <person name="Ito T."/>
            <person name="Fujiyama A."/>
            <person name="Inagaki F."/>
            <person name="Takami H."/>
        </authorList>
    </citation>
    <scope>NUCLEOTIDE SEQUENCE</scope>
    <source>
        <strain evidence="1">Expedition CK06-06</strain>
    </source>
</reference>
<gene>
    <name evidence="1" type="ORF">S01H4_28338</name>
</gene>
<dbReference type="EMBL" id="BART01014067">
    <property type="protein sequence ID" value="GAG84435.1"/>
    <property type="molecule type" value="Genomic_DNA"/>
</dbReference>
<dbReference type="AlphaFoldDB" id="X1ANU2"/>
<sequence>MAEPIFELVQIDRGLEPKSRPRYKSKDYIEYTIKDQDLMQWPDLVLYFLALKFYDDTSYWTIIADANPVKGGWNYEAGDSLKIPSI</sequence>